<organism evidence="1">
    <name type="scientific">Rhizobium phage LG08</name>
    <dbReference type="NCBI Taxonomy" id="3129229"/>
    <lineage>
        <taxon>Viruses</taxon>
        <taxon>Duplodnaviria</taxon>
        <taxon>Heunggongvirae</taxon>
        <taxon>Uroviricota</taxon>
        <taxon>Caudoviricetes</taxon>
    </lineage>
</organism>
<gene>
    <name evidence="1" type="ORF">LDCGVIBL_CDS0224</name>
</gene>
<name>A0AAU8HYC1_9CAUD</name>
<proteinExistence type="predicted"/>
<accession>A0AAU8HYC1</accession>
<reference evidence="1" key="1">
    <citation type="submission" date="2024-03" db="EMBL/GenBank/DDBJ databases">
        <authorList>
            <person name="Chantapakul B."/>
            <person name="Wang S."/>
        </authorList>
    </citation>
    <scope>NUCLEOTIDE SEQUENCE</scope>
</reference>
<sequence>MSSGSKIGKWREPMTYEHKAVAFVDERNALTEEKLANLRKLADYLYEKGELLEGFDMGMYNVDFQMKPRDLNTENECGTAGCAVGHGPFAGIKALRGEDWVEYFERVFIDGSSSILFDWLFTGSWEMIDNSPLGAAKRIYILLDDHEKIVEILKEKGYFFDSHYDFNGIFHTTITFNYAEIIQNFKRK</sequence>
<protein>
    <submittedName>
        <fullName evidence="1">Uncharacterized protein</fullName>
    </submittedName>
</protein>
<dbReference type="EMBL" id="PP429226">
    <property type="protein sequence ID" value="XCI77582.1"/>
    <property type="molecule type" value="Genomic_DNA"/>
</dbReference>
<evidence type="ECO:0000313" key="1">
    <source>
        <dbReference type="EMBL" id="XCI77582.1"/>
    </source>
</evidence>